<reference evidence="5" key="1">
    <citation type="submission" date="2023-03" db="EMBL/GenBank/DDBJ databases">
        <authorList>
            <person name="Julca I."/>
        </authorList>
    </citation>
    <scope>NUCLEOTIDE SEQUENCE</scope>
</reference>
<dbReference type="PROSITE" id="PS50011">
    <property type="entry name" value="PROTEIN_KINASE_DOM"/>
    <property type="match status" value="1"/>
</dbReference>
<evidence type="ECO:0000256" key="3">
    <source>
        <dbReference type="SAM" id="MobiDB-lite"/>
    </source>
</evidence>
<dbReference type="SUPFAM" id="SSF56112">
    <property type="entry name" value="Protein kinase-like (PK-like)"/>
    <property type="match status" value="1"/>
</dbReference>
<evidence type="ECO:0000259" key="4">
    <source>
        <dbReference type="PROSITE" id="PS50011"/>
    </source>
</evidence>
<dbReference type="GO" id="GO:0005524">
    <property type="term" value="F:ATP binding"/>
    <property type="evidence" value="ECO:0007669"/>
    <property type="project" value="InterPro"/>
</dbReference>
<dbReference type="Pfam" id="PF07714">
    <property type="entry name" value="PK_Tyr_Ser-Thr"/>
    <property type="match status" value="1"/>
</dbReference>
<dbReference type="InterPro" id="IPR000719">
    <property type="entry name" value="Prot_kinase_dom"/>
</dbReference>
<dbReference type="InterPro" id="IPR050823">
    <property type="entry name" value="Plant_Ser_Thr_Prot_Kinase"/>
</dbReference>
<evidence type="ECO:0000313" key="6">
    <source>
        <dbReference type="Proteomes" id="UP001161247"/>
    </source>
</evidence>
<dbReference type="GO" id="GO:0005886">
    <property type="term" value="C:plasma membrane"/>
    <property type="evidence" value="ECO:0007669"/>
    <property type="project" value="UniProtKB-SubCell"/>
</dbReference>
<keyword evidence="6" id="KW-1185">Reference proteome</keyword>
<name>A0AAV1DLT1_OLDCO</name>
<feature type="region of interest" description="Disordered" evidence="3">
    <location>
        <begin position="389"/>
        <end position="423"/>
    </location>
</feature>
<organism evidence="5 6">
    <name type="scientific">Oldenlandia corymbosa var. corymbosa</name>
    <dbReference type="NCBI Taxonomy" id="529605"/>
    <lineage>
        <taxon>Eukaryota</taxon>
        <taxon>Viridiplantae</taxon>
        <taxon>Streptophyta</taxon>
        <taxon>Embryophyta</taxon>
        <taxon>Tracheophyta</taxon>
        <taxon>Spermatophyta</taxon>
        <taxon>Magnoliopsida</taxon>
        <taxon>eudicotyledons</taxon>
        <taxon>Gunneridae</taxon>
        <taxon>Pentapetalae</taxon>
        <taxon>asterids</taxon>
        <taxon>lamiids</taxon>
        <taxon>Gentianales</taxon>
        <taxon>Rubiaceae</taxon>
        <taxon>Rubioideae</taxon>
        <taxon>Spermacoceae</taxon>
        <taxon>Hedyotis-Oldenlandia complex</taxon>
        <taxon>Oldenlandia</taxon>
    </lineage>
</organism>
<protein>
    <submittedName>
        <fullName evidence="5">OLC1v1008529C1</fullName>
    </submittedName>
</protein>
<dbReference type="InterPro" id="IPR001245">
    <property type="entry name" value="Ser-Thr/Tyr_kinase_cat_dom"/>
</dbReference>
<evidence type="ECO:0000256" key="2">
    <source>
        <dbReference type="ARBA" id="ARBA00022475"/>
    </source>
</evidence>
<feature type="compositionally biased region" description="Polar residues" evidence="3">
    <location>
        <begin position="410"/>
        <end position="423"/>
    </location>
</feature>
<dbReference type="Gene3D" id="1.10.510.10">
    <property type="entry name" value="Transferase(Phosphotransferase) domain 1"/>
    <property type="match status" value="2"/>
</dbReference>
<dbReference type="EMBL" id="OX459123">
    <property type="protein sequence ID" value="CAI9108833.1"/>
    <property type="molecule type" value="Genomic_DNA"/>
</dbReference>
<comment type="subcellular location">
    <subcellularLocation>
        <location evidence="1">Cell membrane</location>
    </subcellularLocation>
</comment>
<dbReference type="Proteomes" id="UP001161247">
    <property type="component" value="Chromosome 6"/>
</dbReference>
<dbReference type="InterPro" id="IPR011009">
    <property type="entry name" value="Kinase-like_dom_sf"/>
</dbReference>
<feature type="domain" description="Protein kinase" evidence="4">
    <location>
        <begin position="138"/>
        <end position="387"/>
    </location>
</feature>
<proteinExistence type="predicted"/>
<evidence type="ECO:0000256" key="1">
    <source>
        <dbReference type="ARBA" id="ARBA00004236"/>
    </source>
</evidence>
<gene>
    <name evidence="5" type="ORF">OLC1_LOCUS16836</name>
</gene>
<dbReference type="GO" id="GO:0004672">
    <property type="term" value="F:protein kinase activity"/>
    <property type="evidence" value="ECO:0007669"/>
    <property type="project" value="InterPro"/>
</dbReference>
<dbReference type="Gene3D" id="3.30.200.20">
    <property type="entry name" value="Phosphorylase Kinase, domain 1"/>
    <property type="match status" value="1"/>
</dbReference>
<keyword evidence="2" id="KW-0472">Membrane</keyword>
<evidence type="ECO:0000313" key="5">
    <source>
        <dbReference type="EMBL" id="CAI9108833.1"/>
    </source>
</evidence>
<sequence length="423" mass="47827">MQGSFGDEMISFDTYCFARVLLELLSGKCGLSATIATRRETMFDTIAWASIDQNNAQLELSIADPSLVIHEHLSPELIESARPETLGMMERFSRVTHRALLTNLLMDSLIYGMKEDYQNRLKLVIQSFSELMDATRNVTVQTIAESGVNERVYKARLQRIYISNNSDEMLISVRQYHSEDMEELYLWQSQPSVLGRFLHPNLLKFLGYFLREKELFLVNEFAQNGTLEHHLFKSSDARPLSLEIRLKIMIGAARGLEILHVINGQSFYEKFDSSDILLDYDYNGKLLGFMSKEGDVEAFGIVLFEVLTGLSAKGYYIKGSGAPRFVEFIVSRLSKTGHVESIMDSRFEERYNVKTAAELVALALLCTVPDPRARPSISEVLKKLEHIESGLEKQKHKGKTQEEDSGPGGSANNCSLRSTFNMA</sequence>
<accession>A0AAV1DLT1</accession>
<dbReference type="PANTHER" id="PTHR45621">
    <property type="entry name" value="OS01G0588500 PROTEIN-RELATED"/>
    <property type="match status" value="1"/>
</dbReference>
<dbReference type="AlphaFoldDB" id="A0AAV1DLT1"/>
<keyword evidence="2" id="KW-1003">Cell membrane</keyword>